<dbReference type="EC" id="3.6.3.14" evidence="2"/>
<feature type="non-terminal residue" evidence="2">
    <location>
        <position position="25"/>
    </location>
</feature>
<reference evidence="2" key="1">
    <citation type="submission" date="2020-02" db="EMBL/GenBank/DDBJ databases">
        <authorList>
            <person name="Meier V. D."/>
        </authorList>
    </citation>
    <scope>NUCLEOTIDE SEQUENCE</scope>
    <source>
        <strain evidence="2">AVDCRST_MAG17</strain>
    </source>
</reference>
<accession>A0A6J4SSI6</accession>
<gene>
    <name evidence="2" type="ORF">AVDCRST_MAG17-1571</name>
</gene>
<dbReference type="EMBL" id="CADCVV010000113">
    <property type="protein sequence ID" value="CAA9504176.1"/>
    <property type="molecule type" value="Genomic_DNA"/>
</dbReference>
<keyword evidence="2" id="KW-0378">Hydrolase</keyword>
<feature type="non-terminal residue" evidence="2">
    <location>
        <position position="1"/>
    </location>
</feature>
<dbReference type="GO" id="GO:0016787">
    <property type="term" value="F:hydrolase activity"/>
    <property type="evidence" value="ECO:0007669"/>
    <property type="project" value="UniProtKB-KW"/>
</dbReference>
<dbReference type="AlphaFoldDB" id="A0A6J4SSI6"/>
<evidence type="ECO:0000313" key="2">
    <source>
        <dbReference type="EMBL" id="CAA9504176.1"/>
    </source>
</evidence>
<protein>
    <submittedName>
        <fullName evidence="2">ATP synthase gamma chain</fullName>
        <ecNumber evidence="2">3.6.3.14</ecNumber>
    </submittedName>
</protein>
<evidence type="ECO:0000256" key="1">
    <source>
        <dbReference type="SAM" id="MobiDB-lite"/>
    </source>
</evidence>
<name>A0A6J4SSI6_9ACTN</name>
<proteinExistence type="predicted"/>
<sequence length="25" mass="3018">PTASVRRRSPRRSWKWSRAQKRPPA</sequence>
<feature type="region of interest" description="Disordered" evidence="1">
    <location>
        <begin position="1"/>
        <end position="25"/>
    </location>
</feature>
<organism evidence="2">
    <name type="scientific">uncultured Solirubrobacterales bacterium</name>
    <dbReference type="NCBI Taxonomy" id="768556"/>
    <lineage>
        <taxon>Bacteria</taxon>
        <taxon>Bacillati</taxon>
        <taxon>Actinomycetota</taxon>
        <taxon>Thermoleophilia</taxon>
        <taxon>Solirubrobacterales</taxon>
        <taxon>environmental samples</taxon>
    </lineage>
</organism>